<evidence type="ECO:0000256" key="5">
    <source>
        <dbReference type="SAM" id="MobiDB-lite"/>
    </source>
</evidence>
<dbReference type="eggNOG" id="KOG4208">
    <property type="taxonomic scope" value="Eukaryota"/>
</dbReference>
<dbReference type="OrthoDB" id="21467at2759"/>
<dbReference type="InterPro" id="IPR000504">
    <property type="entry name" value="RRM_dom"/>
</dbReference>
<dbReference type="VEuPathDB" id="FungiDB:YALI1_F19106g"/>
<evidence type="ECO:0000313" key="7">
    <source>
        <dbReference type="EMBL" id="AOW07167.1"/>
    </source>
</evidence>
<dbReference type="GeneID" id="2908031"/>
<feature type="compositionally biased region" description="Acidic residues" evidence="5">
    <location>
        <begin position="43"/>
        <end position="73"/>
    </location>
</feature>
<dbReference type="Gene3D" id="3.30.70.330">
    <property type="match status" value="1"/>
</dbReference>
<evidence type="ECO:0000256" key="1">
    <source>
        <dbReference type="ARBA" id="ARBA00004604"/>
    </source>
</evidence>
<dbReference type="GO" id="GO:0005730">
    <property type="term" value="C:nucleolus"/>
    <property type="evidence" value="ECO:0007669"/>
    <property type="project" value="UniProtKB-SubCell"/>
</dbReference>
<dbReference type="VEuPathDB" id="FungiDB:YALI0_F14245g"/>
<feature type="compositionally biased region" description="Low complexity" evidence="5">
    <location>
        <begin position="1"/>
        <end position="13"/>
    </location>
</feature>
<dbReference type="OMA" id="HGFHEKE"/>
<reference evidence="7 9" key="1">
    <citation type="journal article" date="2016" name="PLoS ONE">
        <title>Sequence Assembly of Yarrowia lipolytica Strain W29/CLIB89 Shows Transposable Element Diversity.</title>
        <authorList>
            <person name="Magnan C."/>
            <person name="Yu J."/>
            <person name="Chang I."/>
            <person name="Jahn E."/>
            <person name="Kanomata Y."/>
            <person name="Wu J."/>
            <person name="Zeller M."/>
            <person name="Oakes M."/>
            <person name="Baldi P."/>
            <person name="Sandmeyer S."/>
        </authorList>
    </citation>
    <scope>NUCLEOTIDE SEQUENCE [LARGE SCALE GENOMIC DNA]</scope>
    <source>
        <strain evidence="7">CLIB89</strain>
        <strain evidence="9">CLIB89(W29)</strain>
    </source>
</reference>
<evidence type="ECO:0000313" key="10">
    <source>
        <dbReference type="Proteomes" id="UP000256601"/>
    </source>
</evidence>
<accession>A0A1D8NNF4</accession>
<evidence type="ECO:0000256" key="2">
    <source>
        <dbReference type="ARBA" id="ARBA00022884"/>
    </source>
</evidence>
<gene>
    <name evidence="8" type="ORF">B0I71DRAFT_126566</name>
    <name evidence="7" type="ORF">YALI1_F19106g</name>
</gene>
<keyword evidence="2 4" id="KW-0694">RNA-binding</keyword>
<feature type="region of interest" description="Disordered" evidence="5">
    <location>
        <begin position="1"/>
        <end position="76"/>
    </location>
</feature>
<dbReference type="KEGG" id="yli:2908031"/>
<evidence type="ECO:0000313" key="8">
    <source>
        <dbReference type="EMBL" id="RDW28929.1"/>
    </source>
</evidence>
<dbReference type="AlphaFoldDB" id="A0A1D8NNF4"/>
<dbReference type="Proteomes" id="UP000256601">
    <property type="component" value="Unassembled WGS sequence"/>
</dbReference>
<dbReference type="RefSeq" id="XP_505404.1">
    <property type="nucleotide sequence ID" value="XM_505404.1"/>
</dbReference>
<protein>
    <recommendedName>
        <fullName evidence="6">RRM domain-containing protein</fullName>
    </recommendedName>
</protein>
<dbReference type="GO" id="GO:0003723">
    <property type="term" value="F:RNA binding"/>
    <property type="evidence" value="ECO:0007669"/>
    <property type="project" value="UniProtKB-UniRule"/>
</dbReference>
<dbReference type="EMBL" id="KZ858948">
    <property type="protein sequence ID" value="RDW28929.1"/>
    <property type="molecule type" value="Genomic_DNA"/>
</dbReference>
<dbReference type="SUPFAM" id="SSF54928">
    <property type="entry name" value="RNA-binding domain, RBD"/>
    <property type="match status" value="1"/>
</dbReference>
<dbReference type="Proteomes" id="UP000182444">
    <property type="component" value="Chromosome 1F"/>
</dbReference>
<evidence type="ECO:0000313" key="9">
    <source>
        <dbReference type="Proteomes" id="UP000182444"/>
    </source>
</evidence>
<dbReference type="CDD" id="cd12307">
    <property type="entry name" value="RRM_NIFK_like"/>
    <property type="match status" value="1"/>
</dbReference>
<evidence type="ECO:0000256" key="3">
    <source>
        <dbReference type="ARBA" id="ARBA00023242"/>
    </source>
</evidence>
<feature type="domain" description="RRM" evidence="6">
    <location>
        <begin position="103"/>
        <end position="181"/>
    </location>
</feature>
<dbReference type="Pfam" id="PF00076">
    <property type="entry name" value="RRM_1"/>
    <property type="match status" value="1"/>
</dbReference>
<evidence type="ECO:0000256" key="4">
    <source>
        <dbReference type="PROSITE-ProRule" id="PRU00176"/>
    </source>
</evidence>
<organism evidence="7 9">
    <name type="scientific">Yarrowia lipolytica</name>
    <name type="common">Candida lipolytica</name>
    <dbReference type="NCBI Taxonomy" id="4952"/>
    <lineage>
        <taxon>Eukaryota</taxon>
        <taxon>Fungi</taxon>
        <taxon>Dikarya</taxon>
        <taxon>Ascomycota</taxon>
        <taxon>Saccharomycotina</taxon>
        <taxon>Dipodascomycetes</taxon>
        <taxon>Dipodascales</taxon>
        <taxon>Dipodascales incertae sedis</taxon>
        <taxon>Yarrowia</taxon>
    </lineage>
</organism>
<name>A0A1D8NNF4_YARLL</name>
<proteinExistence type="predicted"/>
<dbReference type="InterPro" id="IPR012677">
    <property type="entry name" value="Nucleotide-bd_a/b_plait_sf"/>
</dbReference>
<keyword evidence="3" id="KW-0539">Nucleus</keyword>
<reference evidence="8 10" key="2">
    <citation type="submission" date="2018-07" db="EMBL/GenBank/DDBJ databases">
        <title>Draft Genome Assemblies for Five Robust Yarrowia lipolytica Strains Exhibiting High Lipid Production and Pentose Sugar Utilization and Sugar Alcohol Secretion from Undetoxified Lignocellulosic Biomass Hydrolysates.</title>
        <authorList>
            <consortium name="DOE Joint Genome Institute"/>
            <person name="Walker C."/>
            <person name="Ryu S."/>
            <person name="Na H."/>
            <person name="Zane M."/>
            <person name="LaButti K."/>
            <person name="Lipzen A."/>
            <person name="Haridas S."/>
            <person name="Barry K."/>
            <person name="Grigoriev I.V."/>
            <person name="Quarterman J."/>
            <person name="Slininger P."/>
            <person name="Dien B."/>
            <person name="Trinh C.T."/>
        </authorList>
    </citation>
    <scope>NUCLEOTIDE SEQUENCE [LARGE SCALE GENOMIC DNA]</scope>
    <source>
        <strain evidence="8 10">YB392</strain>
    </source>
</reference>
<sequence>MKSSALKKGLKSSNGTKKVGVSKTATKVAAPATSDDFSKFSSSEDEEQDEAGFESSDDEEEFENGDDEDETMDDTPATVKKTAVAKSNRAAATTKASKKSGTGVIYLGRIPHGFYEEQMHSYFSQFGDISRLRLSRNKTTGASKHYAFIEFESKEVAQVAAETMNNYLLFGHILKCKVVPDDEVHEALFEGANKTFRVLPRAQVAQYKNERPRSRAKWDQLKKESASLLDAKLKKLGEMGIDYKYTPVSDVRVPKKAAAGVAEGAKKKKQRTSLA</sequence>
<comment type="subcellular location">
    <subcellularLocation>
        <location evidence="1">Nucleus</location>
        <location evidence="1">Nucleolus</location>
    </subcellularLocation>
</comment>
<dbReference type="SMART" id="SM00360">
    <property type="entry name" value="RRM"/>
    <property type="match status" value="1"/>
</dbReference>
<dbReference type="PANTHER" id="PTHR46754">
    <property type="entry name" value="MKI67 FHA DOMAIN-INTERACTING NUCLEOLAR PHOSPHOPROTEIN"/>
    <property type="match status" value="1"/>
</dbReference>
<dbReference type="InterPro" id="IPR035979">
    <property type="entry name" value="RBD_domain_sf"/>
</dbReference>
<evidence type="ECO:0000259" key="6">
    <source>
        <dbReference type="PROSITE" id="PS50102"/>
    </source>
</evidence>
<dbReference type="EMBL" id="CP017558">
    <property type="protein sequence ID" value="AOW07167.1"/>
    <property type="molecule type" value="Genomic_DNA"/>
</dbReference>
<dbReference type="PROSITE" id="PS50102">
    <property type="entry name" value="RRM"/>
    <property type="match status" value="1"/>
</dbReference>